<dbReference type="InterPro" id="IPR004107">
    <property type="entry name" value="Integrase_SAM-like_N"/>
</dbReference>
<proteinExistence type="inferred from homology"/>
<dbReference type="Proteomes" id="UP001301731">
    <property type="component" value="Chromosome"/>
</dbReference>
<feature type="domain" description="Tyr recombinase" evidence="7">
    <location>
        <begin position="197"/>
        <end position="409"/>
    </location>
</feature>
<dbReference type="PROSITE" id="PS51900">
    <property type="entry name" value="CB"/>
    <property type="match status" value="1"/>
</dbReference>
<feature type="region of interest" description="Disordered" evidence="6">
    <location>
        <begin position="421"/>
        <end position="445"/>
    </location>
</feature>
<feature type="domain" description="Core-binding (CB)" evidence="8">
    <location>
        <begin position="90"/>
        <end position="171"/>
    </location>
</feature>
<protein>
    <submittedName>
        <fullName evidence="9">Site-specific integrase</fullName>
    </submittedName>
</protein>
<dbReference type="InterPro" id="IPR044068">
    <property type="entry name" value="CB"/>
</dbReference>
<keyword evidence="3 5" id="KW-0238">DNA-binding</keyword>
<dbReference type="Gene3D" id="1.10.150.130">
    <property type="match status" value="1"/>
</dbReference>
<keyword evidence="4" id="KW-0233">DNA recombination</keyword>
<sequence>MTRAVQIADRWHRRTPAADGDEPCKCGTRDYPYASAVHSAELRWAVRWRDPEGSQRKKLFKRKPDAQRYAAELKSSMDGGSYINPTTQQTTFREVAAKWQAANGIQHRPSTVANVDRSLKRHILPTFGDREIGAIKKADVQDWVTERAAVLAPSTLEVVYGTLRAVFAWAVGEYIPVSPCDSRGRADRVRLPSKTAKEVVPLSTAQVSALLDAAPDRYRAAILLTAASGLRQGELFGLEPKHVRDGEIEVRQQVSVIDGKGVHIAPVKSSSSRRVIPVPTAITDAVRAHLDAFPVTPQVMADTTDGSRRERKVRLVFTTAPGEPVQRSPWSRAWRKMVTDANKVLDDGQRIPPGTTLHTLRHTYASLLIKHGESVKVVQKRLGHASAAITLDTYSHLWPDSASTTRLAVEQGLGALIKAQSRAHHNGNSPESTRDDGNGMSGHSG</sequence>
<keyword evidence="2" id="KW-0229">DNA integration</keyword>
<dbReference type="RefSeq" id="WP_318101863.1">
    <property type="nucleotide sequence ID" value="NZ_CP137573.1"/>
</dbReference>
<dbReference type="Gene3D" id="1.10.443.10">
    <property type="entry name" value="Intergrase catalytic core"/>
    <property type="match status" value="1"/>
</dbReference>
<dbReference type="PROSITE" id="PS51898">
    <property type="entry name" value="TYR_RECOMBINASE"/>
    <property type="match status" value="1"/>
</dbReference>
<evidence type="ECO:0000256" key="4">
    <source>
        <dbReference type="ARBA" id="ARBA00023172"/>
    </source>
</evidence>
<evidence type="ECO:0000256" key="6">
    <source>
        <dbReference type="SAM" id="MobiDB-lite"/>
    </source>
</evidence>
<dbReference type="Pfam" id="PF00589">
    <property type="entry name" value="Phage_integrase"/>
    <property type="match status" value="1"/>
</dbReference>
<evidence type="ECO:0000256" key="2">
    <source>
        <dbReference type="ARBA" id="ARBA00022908"/>
    </source>
</evidence>
<dbReference type="PANTHER" id="PTHR30349:SF64">
    <property type="entry name" value="PROPHAGE INTEGRASE INTD-RELATED"/>
    <property type="match status" value="1"/>
</dbReference>
<evidence type="ECO:0000259" key="8">
    <source>
        <dbReference type="PROSITE" id="PS51900"/>
    </source>
</evidence>
<dbReference type="InterPro" id="IPR011010">
    <property type="entry name" value="DNA_brk_join_enz"/>
</dbReference>
<dbReference type="InterPro" id="IPR002104">
    <property type="entry name" value="Integrase_catalytic"/>
</dbReference>
<organism evidence="9 10">
    <name type="scientific">Streptomyces solicathayae</name>
    <dbReference type="NCBI Taxonomy" id="3081768"/>
    <lineage>
        <taxon>Bacteria</taxon>
        <taxon>Bacillati</taxon>
        <taxon>Actinomycetota</taxon>
        <taxon>Actinomycetes</taxon>
        <taxon>Kitasatosporales</taxon>
        <taxon>Streptomycetaceae</taxon>
        <taxon>Streptomyces</taxon>
    </lineage>
</organism>
<dbReference type="CDD" id="cd01189">
    <property type="entry name" value="INT_ICEBs1_C_like"/>
    <property type="match status" value="1"/>
</dbReference>
<evidence type="ECO:0000259" key="7">
    <source>
        <dbReference type="PROSITE" id="PS51898"/>
    </source>
</evidence>
<dbReference type="EMBL" id="CP137573">
    <property type="protein sequence ID" value="WOX21064.1"/>
    <property type="molecule type" value="Genomic_DNA"/>
</dbReference>
<dbReference type="InterPro" id="IPR050090">
    <property type="entry name" value="Tyrosine_recombinase_XerCD"/>
</dbReference>
<reference evidence="9 10" key="1">
    <citation type="submission" date="2023-10" db="EMBL/GenBank/DDBJ databases">
        <title>The genome sequence of Streptomyces sp. HUAS YS2.</title>
        <authorList>
            <person name="Mo P."/>
        </authorList>
    </citation>
    <scope>NUCLEOTIDE SEQUENCE [LARGE SCALE GENOMIC DNA]</scope>
    <source>
        <strain evidence="9 10">HUAS YS2</strain>
    </source>
</reference>
<comment type="similarity">
    <text evidence="1">Belongs to the 'phage' integrase family.</text>
</comment>
<dbReference type="Pfam" id="PF14659">
    <property type="entry name" value="Phage_int_SAM_3"/>
    <property type="match status" value="1"/>
</dbReference>
<evidence type="ECO:0000256" key="1">
    <source>
        <dbReference type="ARBA" id="ARBA00008857"/>
    </source>
</evidence>
<evidence type="ECO:0000313" key="10">
    <source>
        <dbReference type="Proteomes" id="UP001301731"/>
    </source>
</evidence>
<evidence type="ECO:0000256" key="5">
    <source>
        <dbReference type="PROSITE-ProRule" id="PRU01248"/>
    </source>
</evidence>
<name>A0ABZ0LNI7_9ACTN</name>
<evidence type="ECO:0000313" key="9">
    <source>
        <dbReference type="EMBL" id="WOX21064.1"/>
    </source>
</evidence>
<dbReference type="InterPro" id="IPR013762">
    <property type="entry name" value="Integrase-like_cat_sf"/>
</dbReference>
<accession>A0ABZ0LNI7</accession>
<evidence type="ECO:0000256" key="3">
    <source>
        <dbReference type="ARBA" id="ARBA00023125"/>
    </source>
</evidence>
<dbReference type="PANTHER" id="PTHR30349">
    <property type="entry name" value="PHAGE INTEGRASE-RELATED"/>
    <property type="match status" value="1"/>
</dbReference>
<dbReference type="InterPro" id="IPR010998">
    <property type="entry name" value="Integrase_recombinase_N"/>
</dbReference>
<dbReference type="SUPFAM" id="SSF56349">
    <property type="entry name" value="DNA breaking-rejoining enzymes"/>
    <property type="match status" value="1"/>
</dbReference>
<gene>
    <name evidence="9" type="ORF">R2D22_06540</name>
</gene>
<keyword evidence="10" id="KW-1185">Reference proteome</keyword>